<evidence type="ECO:0000313" key="5">
    <source>
        <dbReference type="Proteomes" id="UP000037175"/>
    </source>
</evidence>
<organism evidence="4 5">
    <name type="scientific">Thermincola ferriacetica</name>
    <dbReference type="NCBI Taxonomy" id="281456"/>
    <lineage>
        <taxon>Bacteria</taxon>
        <taxon>Bacillati</taxon>
        <taxon>Bacillota</taxon>
        <taxon>Clostridia</taxon>
        <taxon>Eubacteriales</taxon>
        <taxon>Thermincolaceae</taxon>
        <taxon>Thermincola</taxon>
    </lineage>
</organism>
<evidence type="ECO:0000313" key="4">
    <source>
        <dbReference type="EMBL" id="KNZ71038.1"/>
    </source>
</evidence>
<dbReference type="EMBL" id="LGTE01000001">
    <property type="protein sequence ID" value="KNZ71038.1"/>
    <property type="molecule type" value="Genomic_DNA"/>
</dbReference>
<gene>
    <name evidence="4" type="ORF">Tfer_0112</name>
</gene>
<feature type="domain" description="CobQ/CobB/MinD/ParA nucleotide binding" evidence="3">
    <location>
        <begin position="31"/>
        <end position="255"/>
    </location>
</feature>
<keyword evidence="1" id="KW-0547">Nucleotide-binding</keyword>
<dbReference type="InterPro" id="IPR027417">
    <property type="entry name" value="P-loop_NTPase"/>
</dbReference>
<dbReference type="SUPFAM" id="SSF52540">
    <property type="entry name" value="P-loop containing nucleoside triphosphate hydrolases"/>
    <property type="match status" value="1"/>
</dbReference>
<dbReference type="InterPro" id="IPR050625">
    <property type="entry name" value="ParA/MinD_ATPase"/>
</dbReference>
<dbReference type="GO" id="GO:0009898">
    <property type="term" value="C:cytoplasmic side of plasma membrane"/>
    <property type="evidence" value="ECO:0007669"/>
    <property type="project" value="TreeGrafter"/>
</dbReference>
<dbReference type="GO" id="GO:0005829">
    <property type="term" value="C:cytosol"/>
    <property type="evidence" value="ECO:0007669"/>
    <property type="project" value="TreeGrafter"/>
</dbReference>
<dbReference type="PANTHER" id="PTHR43384">
    <property type="entry name" value="SEPTUM SITE-DETERMINING PROTEIN MIND HOMOLOG, CHLOROPLASTIC-RELATED"/>
    <property type="match status" value="1"/>
</dbReference>
<evidence type="ECO:0000256" key="2">
    <source>
        <dbReference type="ARBA" id="ARBA00022840"/>
    </source>
</evidence>
<dbReference type="PATRIC" id="fig|281456.6.peg.112"/>
<keyword evidence="2" id="KW-0067">ATP-binding</keyword>
<dbReference type="GO" id="GO:0016887">
    <property type="term" value="F:ATP hydrolysis activity"/>
    <property type="evidence" value="ECO:0007669"/>
    <property type="project" value="TreeGrafter"/>
</dbReference>
<dbReference type="AlphaFoldDB" id="A0A0L6W6P0"/>
<dbReference type="PANTHER" id="PTHR43384:SF6">
    <property type="entry name" value="SEPTUM SITE-DETERMINING PROTEIN MIND HOMOLOG, CHLOROPLASTIC"/>
    <property type="match status" value="1"/>
</dbReference>
<dbReference type="PIRSF" id="PIRSF005647">
    <property type="entry name" value="CooC"/>
    <property type="match status" value="1"/>
</dbReference>
<accession>A0A0L6W6P0</accession>
<protein>
    <submittedName>
        <fullName evidence="4">Cobyrinic acid ac-diamide synthase</fullName>
    </submittedName>
</protein>
<dbReference type="Proteomes" id="UP000037175">
    <property type="component" value="Unassembled WGS sequence"/>
</dbReference>
<dbReference type="InterPro" id="IPR014433">
    <property type="entry name" value="CooC"/>
</dbReference>
<comment type="caution">
    <text evidence="4">The sequence shown here is derived from an EMBL/GenBank/DDBJ whole genome shotgun (WGS) entry which is preliminary data.</text>
</comment>
<sequence length="285" mass="31530">MCEYLKKTNQYIFMYNVSYNFQHWGEDIMKIAISGKGGVGKTTVASTLVRLFAETHNTVFAVDADPDACLAAAVGIDDEQIESVKPLVELKEVIDERMGTGALYPINPKVDDVLDDYSIPLGNIRFLRMGAIKQGGSACYCRENNFLSAVMSALLLDKDDVVVMDMGAGIEHLTRGTARGVDVMLVVIEPSKNSVNTAKTVKQLAKDLGIEKVRFIGNKIRNQKEKEFVLNQFDADEILGFIPFDDDVWESSMDKGPAAEPGGELLRNMKKIKEKLLQEVAKGRD</sequence>
<dbReference type="GO" id="GO:0051782">
    <property type="term" value="P:negative regulation of cell division"/>
    <property type="evidence" value="ECO:0007669"/>
    <property type="project" value="TreeGrafter"/>
</dbReference>
<evidence type="ECO:0000259" key="3">
    <source>
        <dbReference type="Pfam" id="PF01656"/>
    </source>
</evidence>
<proteinExistence type="predicted"/>
<name>A0A0L6W6P0_9FIRM</name>
<reference evidence="5" key="1">
    <citation type="submission" date="2015-07" db="EMBL/GenBank/DDBJ databases">
        <title>Complete Genome of Thermincola ferriacetica strain Z-0001T.</title>
        <authorList>
            <person name="Lusk B."/>
            <person name="Badalamenti J.P."/>
            <person name="Parameswaran P."/>
            <person name="Bond D.R."/>
            <person name="Torres C.I."/>
        </authorList>
    </citation>
    <scope>NUCLEOTIDE SEQUENCE [LARGE SCALE GENOMIC DNA]</scope>
    <source>
        <strain evidence="5">Z-0001</strain>
    </source>
</reference>
<dbReference type="Pfam" id="PF01656">
    <property type="entry name" value="CbiA"/>
    <property type="match status" value="1"/>
</dbReference>
<dbReference type="Gene3D" id="3.40.50.300">
    <property type="entry name" value="P-loop containing nucleotide triphosphate hydrolases"/>
    <property type="match status" value="1"/>
</dbReference>
<dbReference type="GO" id="GO:0005524">
    <property type="term" value="F:ATP binding"/>
    <property type="evidence" value="ECO:0007669"/>
    <property type="project" value="UniProtKB-KW"/>
</dbReference>
<dbReference type="InterPro" id="IPR002586">
    <property type="entry name" value="CobQ/CobB/MinD/ParA_Nub-bd_dom"/>
</dbReference>
<evidence type="ECO:0000256" key="1">
    <source>
        <dbReference type="ARBA" id="ARBA00022741"/>
    </source>
</evidence>
<keyword evidence="5" id="KW-1185">Reference proteome</keyword>